<feature type="region of interest" description="Disordered" evidence="6">
    <location>
        <begin position="312"/>
        <end position="354"/>
    </location>
</feature>
<evidence type="ECO:0000256" key="2">
    <source>
        <dbReference type="ARBA" id="ARBA00022722"/>
    </source>
</evidence>
<keyword evidence="9" id="KW-1185">Reference proteome</keyword>
<name>A0A8H4PXB2_9HYPO</name>
<keyword evidence="1" id="KW-0698">rRNA processing</keyword>
<dbReference type="InterPro" id="IPR036397">
    <property type="entry name" value="RNaseH_sf"/>
</dbReference>
<dbReference type="GO" id="GO:0005634">
    <property type="term" value="C:nucleus"/>
    <property type="evidence" value="ECO:0007669"/>
    <property type="project" value="TreeGrafter"/>
</dbReference>
<evidence type="ECO:0000256" key="3">
    <source>
        <dbReference type="ARBA" id="ARBA00022801"/>
    </source>
</evidence>
<accession>A0A8H4PXB2</accession>
<gene>
    <name evidence="8" type="ORF">G6O67_001268</name>
</gene>
<dbReference type="InterPro" id="IPR012337">
    <property type="entry name" value="RNaseH-like_sf"/>
</dbReference>
<organism evidence="8 9">
    <name type="scientific">Ophiocordyceps sinensis</name>
    <dbReference type="NCBI Taxonomy" id="72228"/>
    <lineage>
        <taxon>Eukaryota</taxon>
        <taxon>Fungi</taxon>
        <taxon>Dikarya</taxon>
        <taxon>Ascomycota</taxon>
        <taxon>Pezizomycotina</taxon>
        <taxon>Sordariomycetes</taxon>
        <taxon>Hypocreomycetidae</taxon>
        <taxon>Hypocreales</taxon>
        <taxon>Ophiocordycipitaceae</taxon>
        <taxon>Ophiocordyceps</taxon>
    </lineage>
</organism>
<comment type="caution">
    <text evidence="8">The sequence shown here is derived from an EMBL/GenBank/DDBJ whole genome shotgun (WGS) entry which is preliminary data.</text>
</comment>
<dbReference type="GO" id="GO:0003676">
    <property type="term" value="F:nucleic acid binding"/>
    <property type="evidence" value="ECO:0007669"/>
    <property type="project" value="InterPro"/>
</dbReference>
<dbReference type="AlphaFoldDB" id="A0A8H4PXB2"/>
<dbReference type="Proteomes" id="UP000557566">
    <property type="component" value="Unassembled WGS sequence"/>
</dbReference>
<dbReference type="PANTHER" id="PTHR12801:SF45">
    <property type="entry name" value="RNA EXONUCLEASE 4"/>
    <property type="match status" value="1"/>
</dbReference>
<dbReference type="InterPro" id="IPR047021">
    <property type="entry name" value="REXO1/3/4-like"/>
</dbReference>
<feature type="domain" description="Exonuclease" evidence="7">
    <location>
        <begin position="189"/>
        <end position="396"/>
    </location>
</feature>
<dbReference type="SMART" id="SM00479">
    <property type="entry name" value="EXOIII"/>
    <property type="match status" value="1"/>
</dbReference>
<comment type="function">
    <text evidence="5">Exoribonuclease involved in ribosome biosynthesis. Involved in the processing of ITS1, the internal transcribed spacer localized between the 18S and 5.8S rRNAs.</text>
</comment>
<feature type="compositionally biased region" description="Low complexity" evidence="6">
    <location>
        <begin position="69"/>
        <end position="87"/>
    </location>
</feature>
<evidence type="ECO:0000256" key="5">
    <source>
        <dbReference type="ARBA" id="ARBA00025599"/>
    </source>
</evidence>
<proteinExistence type="predicted"/>
<keyword evidence="3" id="KW-0378">Hydrolase</keyword>
<feature type="region of interest" description="Disordered" evidence="6">
    <location>
        <begin position="55"/>
        <end position="89"/>
    </location>
</feature>
<dbReference type="SUPFAM" id="SSF53098">
    <property type="entry name" value="Ribonuclease H-like"/>
    <property type="match status" value="1"/>
</dbReference>
<evidence type="ECO:0000256" key="6">
    <source>
        <dbReference type="SAM" id="MobiDB-lite"/>
    </source>
</evidence>
<feature type="compositionally biased region" description="Low complexity" evidence="6">
    <location>
        <begin position="319"/>
        <end position="328"/>
    </location>
</feature>
<dbReference type="GO" id="GO:0004527">
    <property type="term" value="F:exonuclease activity"/>
    <property type="evidence" value="ECO:0007669"/>
    <property type="project" value="UniProtKB-KW"/>
</dbReference>
<dbReference type="OrthoDB" id="16516at2759"/>
<reference evidence="8 9" key="1">
    <citation type="journal article" date="2020" name="Genome Biol. Evol.">
        <title>A new high-quality draft genome assembly of the Chinese cordyceps Ophiocordyceps sinensis.</title>
        <authorList>
            <person name="Shu R."/>
            <person name="Zhang J."/>
            <person name="Meng Q."/>
            <person name="Zhang H."/>
            <person name="Zhou G."/>
            <person name="Li M."/>
            <person name="Wu P."/>
            <person name="Zhao Y."/>
            <person name="Chen C."/>
            <person name="Qin Q."/>
        </authorList>
    </citation>
    <scope>NUCLEOTIDE SEQUENCE [LARGE SCALE GENOMIC DNA]</scope>
    <source>
        <strain evidence="8 9">IOZ07</strain>
    </source>
</reference>
<keyword evidence="4" id="KW-0269">Exonuclease</keyword>
<dbReference type="PANTHER" id="PTHR12801">
    <property type="entry name" value="RNA EXONUCLEASE REXO1 / RECO3 FAMILY MEMBER-RELATED"/>
    <property type="match status" value="1"/>
</dbReference>
<evidence type="ECO:0000313" key="9">
    <source>
        <dbReference type="Proteomes" id="UP000557566"/>
    </source>
</evidence>
<dbReference type="Gene3D" id="3.30.420.10">
    <property type="entry name" value="Ribonuclease H-like superfamily/Ribonuclease H"/>
    <property type="match status" value="1"/>
</dbReference>
<evidence type="ECO:0000256" key="1">
    <source>
        <dbReference type="ARBA" id="ARBA00022552"/>
    </source>
</evidence>
<sequence>METQYGPIPSSPANLQRLRELVPSADELEKAGYVLAQLSSSDMGRKRRCDRCTRALKHGGKDSQHGPRAAVTASASSLPASTPQTPSQAGVAAAEKAARISKEVDEAFDELTISLANKPGKPVEPIIRCKFHPGRVAYKKWTCCGSFVMAKPCTGEEHHLPRQYGVGELEKNWRFYTTPLLASSSSPAAAVVIDCEMGTAASGECELIRVSVVDYFSRRVLLDSLVLPQVKMAHYNTRYSGISRQMMEDARRRGECFVGRDQARSAVWQLVEQDTIVIGHAGQQDLTSLRWIHPLIVDTLMIEKMRRKEECTAEEAAKAESASQDSAKNGGVDADDNDQVNKEDPASKREGGLSLKALASQRLNRTIQIRGRGHDSVEDALATRDLLCWHITHHISESIPPLVPT</sequence>
<dbReference type="EMBL" id="JAAVMX010000002">
    <property type="protein sequence ID" value="KAF4512086.1"/>
    <property type="molecule type" value="Genomic_DNA"/>
</dbReference>
<protein>
    <recommendedName>
        <fullName evidence="7">Exonuclease domain-containing protein</fullName>
    </recommendedName>
</protein>
<evidence type="ECO:0000256" key="4">
    <source>
        <dbReference type="ARBA" id="ARBA00022839"/>
    </source>
</evidence>
<evidence type="ECO:0000313" key="8">
    <source>
        <dbReference type="EMBL" id="KAF4512086.1"/>
    </source>
</evidence>
<dbReference type="GO" id="GO:0000027">
    <property type="term" value="P:ribosomal large subunit assembly"/>
    <property type="evidence" value="ECO:0007669"/>
    <property type="project" value="TreeGrafter"/>
</dbReference>
<dbReference type="GO" id="GO:0006364">
    <property type="term" value="P:rRNA processing"/>
    <property type="evidence" value="ECO:0007669"/>
    <property type="project" value="UniProtKB-KW"/>
</dbReference>
<keyword evidence="2" id="KW-0540">Nuclease</keyword>
<dbReference type="CDD" id="cd06137">
    <property type="entry name" value="DEDDh_RNase"/>
    <property type="match status" value="1"/>
</dbReference>
<feature type="compositionally biased region" description="Basic and acidic residues" evidence="6">
    <location>
        <begin position="339"/>
        <end position="351"/>
    </location>
</feature>
<evidence type="ECO:0000259" key="7">
    <source>
        <dbReference type="SMART" id="SM00479"/>
    </source>
</evidence>
<dbReference type="InterPro" id="IPR013520">
    <property type="entry name" value="Ribonucl_H"/>
</dbReference>